<evidence type="ECO:0000256" key="1">
    <source>
        <dbReference type="SAM" id="MobiDB-lite"/>
    </source>
</evidence>
<evidence type="ECO:0000313" key="2">
    <source>
        <dbReference type="EMBL" id="MPM67121.1"/>
    </source>
</evidence>
<proteinExistence type="predicted"/>
<reference evidence="2" key="1">
    <citation type="submission" date="2019-08" db="EMBL/GenBank/DDBJ databases">
        <authorList>
            <person name="Kucharzyk K."/>
            <person name="Murdoch R.W."/>
            <person name="Higgins S."/>
            <person name="Loffler F."/>
        </authorList>
    </citation>
    <scope>NUCLEOTIDE SEQUENCE</scope>
</reference>
<feature type="compositionally biased region" description="Gly residues" evidence="1">
    <location>
        <begin position="144"/>
        <end position="154"/>
    </location>
</feature>
<feature type="compositionally biased region" description="Basic and acidic residues" evidence="1">
    <location>
        <begin position="71"/>
        <end position="81"/>
    </location>
</feature>
<dbReference type="AlphaFoldDB" id="A0A645BR87"/>
<feature type="region of interest" description="Disordered" evidence="1">
    <location>
        <begin position="135"/>
        <end position="154"/>
    </location>
</feature>
<organism evidence="2">
    <name type="scientific">bioreactor metagenome</name>
    <dbReference type="NCBI Taxonomy" id="1076179"/>
    <lineage>
        <taxon>unclassified sequences</taxon>
        <taxon>metagenomes</taxon>
        <taxon>ecological metagenomes</taxon>
    </lineage>
</organism>
<dbReference type="EMBL" id="VSSQ01021499">
    <property type="protein sequence ID" value="MPM67121.1"/>
    <property type="molecule type" value="Genomic_DNA"/>
</dbReference>
<sequence length="206" mass="22436">MQVDHPQAFLFEDLAEGFPVKFVAHAFHVLQFIFTGATWDVFDEEEDHEGQNDPQRTGDDENVLPTTQGSREQEGNDHTDQITDGLGELQNTVHFAANFGGIEVRDQTVHTGVTGIVNTGRGTGDHKIREARRGVEPWGESAEPGGGAPDEGGGCQQLSAVIFVAQPAPQWVEERSDDKSAGVNETPLRIAHVEGFHDVGLQRADE</sequence>
<protein>
    <submittedName>
        <fullName evidence="2">Uncharacterized protein</fullName>
    </submittedName>
</protein>
<name>A0A645BR87_9ZZZZ</name>
<gene>
    <name evidence="2" type="ORF">SDC9_114038</name>
</gene>
<feature type="region of interest" description="Disordered" evidence="1">
    <location>
        <begin position="45"/>
        <end position="84"/>
    </location>
</feature>
<comment type="caution">
    <text evidence="2">The sequence shown here is derived from an EMBL/GenBank/DDBJ whole genome shotgun (WGS) entry which is preliminary data.</text>
</comment>
<accession>A0A645BR87</accession>